<dbReference type="Proteomes" id="UP001207736">
    <property type="component" value="Unassembled WGS sequence"/>
</dbReference>
<dbReference type="PANTHER" id="PTHR30026:SF20">
    <property type="entry name" value="OUTER MEMBRANE PROTEIN TOLC"/>
    <property type="match status" value="1"/>
</dbReference>
<comment type="subcellular location">
    <subcellularLocation>
        <location evidence="1">Cell outer membrane</location>
    </subcellularLocation>
</comment>
<evidence type="ECO:0000313" key="12">
    <source>
        <dbReference type="Proteomes" id="UP001208692"/>
    </source>
</evidence>
<evidence type="ECO:0000256" key="3">
    <source>
        <dbReference type="ARBA" id="ARBA00022448"/>
    </source>
</evidence>
<evidence type="ECO:0000313" key="10">
    <source>
        <dbReference type="EMBL" id="GJM53963.1"/>
    </source>
</evidence>
<dbReference type="SUPFAM" id="SSF56954">
    <property type="entry name" value="Outer membrane efflux proteins (OEP)"/>
    <property type="match status" value="1"/>
</dbReference>
<evidence type="ECO:0000256" key="1">
    <source>
        <dbReference type="ARBA" id="ARBA00004442"/>
    </source>
</evidence>
<keyword evidence="3" id="KW-0813">Transport</keyword>
<keyword evidence="5" id="KW-0812">Transmembrane</keyword>
<dbReference type="Proteomes" id="UP001208692">
    <property type="component" value="Unassembled WGS sequence"/>
</dbReference>
<name>A0AAV5AXY0_9FLAO</name>
<dbReference type="RefSeq" id="WP_264847008.1">
    <property type="nucleotide sequence ID" value="NZ_BPMA01000037.1"/>
</dbReference>
<dbReference type="AlphaFoldDB" id="A0AAV5AXY0"/>
<accession>A0AAV5AXY0</accession>
<protein>
    <submittedName>
        <fullName evidence="9">Transporter</fullName>
    </submittedName>
</protein>
<evidence type="ECO:0000256" key="6">
    <source>
        <dbReference type="ARBA" id="ARBA00023136"/>
    </source>
</evidence>
<evidence type="ECO:0000256" key="4">
    <source>
        <dbReference type="ARBA" id="ARBA00022452"/>
    </source>
</evidence>
<sequence>MKNIYIIAFLFPICCFSQKKWTLEECISQAKTHNLSSRNAELSEKYAKEVVEFSRLGNIPNVGISASNQTQIRRENDARTMQYIKTSTNNSTNLSIGASAELFGGLRKYYSVKKSLVDWDISKYDAQVVRNNLSLSVIQAYVTILLNKELIASAQKQLEVSDINIEKAQQMYQVGNLTEEKLQNMLAQRDDELYAISSAQGNLLIAKIDMCNLLHITDYETFDVENIEPDLLSENLNDQSISQIVDRLPEIASAISKITAMEFSAKQTRSALYPTLSLNASYGSSFNSSSRVPLLDNNGNYIYLPGNNIAQTDYSISDQLRNNQMGYIGLSLNIPLTNVFQIRKNLKINQYQTEQAKNELEQNKKNLNEKIRKLIVEIDVAKKKYQTAESQVQRTETILFHINQKFNSGTLTISDYNIAKENLLIAQARVSSAKFEYLLKKKLLEFYIQQ</sequence>
<dbReference type="EMBL" id="BQKB01000053">
    <property type="protein sequence ID" value="GJM53963.1"/>
    <property type="molecule type" value="Genomic_DNA"/>
</dbReference>
<keyword evidence="7" id="KW-0998">Cell outer membrane</keyword>
<dbReference type="GO" id="GO:0009279">
    <property type="term" value="C:cell outer membrane"/>
    <property type="evidence" value="ECO:0007669"/>
    <property type="project" value="UniProtKB-SubCell"/>
</dbReference>
<keyword evidence="12" id="KW-1185">Reference proteome</keyword>
<feature type="coiled-coil region" evidence="8">
    <location>
        <begin position="343"/>
        <end position="398"/>
    </location>
</feature>
<proteinExistence type="inferred from homology"/>
<reference evidence="9 12" key="1">
    <citation type="submission" date="2021-11" db="EMBL/GenBank/DDBJ databases">
        <title>Draft genome sequence of Capnocytophaga sp. strain KC07075 isolated from cat oral cavity.</title>
        <authorList>
            <person name="Suzuki M."/>
            <person name="Imaoka K."/>
            <person name="Kimura M."/>
            <person name="Morikawa S."/>
            <person name="Maeda K."/>
        </authorList>
    </citation>
    <scope>NUCLEOTIDE SEQUENCE</scope>
    <source>
        <strain evidence="9">KC07075</strain>
        <strain evidence="10 12">KC07079</strain>
    </source>
</reference>
<keyword evidence="8" id="KW-0175">Coiled coil</keyword>
<dbReference type="Pfam" id="PF02321">
    <property type="entry name" value="OEP"/>
    <property type="match status" value="2"/>
</dbReference>
<evidence type="ECO:0000256" key="7">
    <source>
        <dbReference type="ARBA" id="ARBA00023237"/>
    </source>
</evidence>
<dbReference type="EMBL" id="BQKA01000027">
    <property type="protein sequence ID" value="GJM50468.1"/>
    <property type="molecule type" value="Genomic_DNA"/>
</dbReference>
<dbReference type="GO" id="GO:0015562">
    <property type="term" value="F:efflux transmembrane transporter activity"/>
    <property type="evidence" value="ECO:0007669"/>
    <property type="project" value="InterPro"/>
</dbReference>
<keyword evidence="4" id="KW-1134">Transmembrane beta strand</keyword>
<dbReference type="InterPro" id="IPR003423">
    <property type="entry name" value="OMP_efflux"/>
</dbReference>
<evidence type="ECO:0000313" key="9">
    <source>
        <dbReference type="EMBL" id="GJM50468.1"/>
    </source>
</evidence>
<comment type="caution">
    <text evidence="9">The sequence shown here is derived from an EMBL/GenBank/DDBJ whole genome shotgun (WGS) entry which is preliminary data.</text>
</comment>
<keyword evidence="6" id="KW-0472">Membrane</keyword>
<comment type="similarity">
    <text evidence="2">Belongs to the outer membrane factor (OMF) (TC 1.B.17) family.</text>
</comment>
<evidence type="ECO:0000256" key="2">
    <source>
        <dbReference type="ARBA" id="ARBA00007613"/>
    </source>
</evidence>
<dbReference type="PANTHER" id="PTHR30026">
    <property type="entry name" value="OUTER MEMBRANE PROTEIN TOLC"/>
    <property type="match status" value="1"/>
</dbReference>
<dbReference type="GO" id="GO:1990281">
    <property type="term" value="C:efflux pump complex"/>
    <property type="evidence" value="ECO:0007669"/>
    <property type="project" value="TreeGrafter"/>
</dbReference>
<dbReference type="Gene3D" id="1.20.1600.10">
    <property type="entry name" value="Outer membrane efflux proteins (OEP)"/>
    <property type="match status" value="1"/>
</dbReference>
<gene>
    <name evidence="9" type="ORF">RCZ15_14410</name>
    <name evidence="10" type="ORF">RCZ16_22790</name>
</gene>
<dbReference type="GO" id="GO:0015288">
    <property type="term" value="F:porin activity"/>
    <property type="evidence" value="ECO:0007669"/>
    <property type="project" value="TreeGrafter"/>
</dbReference>
<evidence type="ECO:0000313" key="11">
    <source>
        <dbReference type="Proteomes" id="UP001207736"/>
    </source>
</evidence>
<organism evidence="9 11">
    <name type="scientific">Capnocytophaga catalasegens</name>
    <dbReference type="NCBI Taxonomy" id="1004260"/>
    <lineage>
        <taxon>Bacteria</taxon>
        <taxon>Pseudomonadati</taxon>
        <taxon>Bacteroidota</taxon>
        <taxon>Flavobacteriia</taxon>
        <taxon>Flavobacteriales</taxon>
        <taxon>Flavobacteriaceae</taxon>
        <taxon>Capnocytophaga</taxon>
    </lineage>
</organism>
<evidence type="ECO:0000256" key="5">
    <source>
        <dbReference type="ARBA" id="ARBA00022692"/>
    </source>
</evidence>
<evidence type="ECO:0000256" key="8">
    <source>
        <dbReference type="SAM" id="Coils"/>
    </source>
</evidence>
<dbReference type="InterPro" id="IPR051906">
    <property type="entry name" value="TolC-like"/>
</dbReference>